<dbReference type="PANTHER" id="PTHR24364:SF18">
    <property type="entry name" value="LP06937P"/>
    <property type="match status" value="1"/>
</dbReference>
<keyword evidence="4" id="KW-1133">Transmembrane helix</keyword>
<dbReference type="SMART" id="SM00082">
    <property type="entry name" value="LRRCT"/>
    <property type="match status" value="1"/>
</dbReference>
<reference evidence="7 8" key="1">
    <citation type="journal article" date="2017" name="Nat. Ecol. Evol.">
        <title>Scallop genome provides insights into evolution of bilaterian karyotype and development.</title>
        <authorList>
            <person name="Wang S."/>
            <person name="Zhang J."/>
            <person name="Jiao W."/>
            <person name="Li J."/>
            <person name="Xun X."/>
            <person name="Sun Y."/>
            <person name="Guo X."/>
            <person name="Huan P."/>
            <person name="Dong B."/>
            <person name="Zhang L."/>
            <person name="Hu X."/>
            <person name="Sun X."/>
            <person name="Wang J."/>
            <person name="Zhao C."/>
            <person name="Wang Y."/>
            <person name="Wang D."/>
            <person name="Huang X."/>
            <person name="Wang R."/>
            <person name="Lv J."/>
            <person name="Li Y."/>
            <person name="Zhang Z."/>
            <person name="Liu B."/>
            <person name="Lu W."/>
            <person name="Hui Y."/>
            <person name="Liang J."/>
            <person name="Zhou Z."/>
            <person name="Hou R."/>
            <person name="Li X."/>
            <person name="Liu Y."/>
            <person name="Li H."/>
            <person name="Ning X."/>
            <person name="Lin Y."/>
            <person name="Zhao L."/>
            <person name="Xing Q."/>
            <person name="Dou J."/>
            <person name="Li Y."/>
            <person name="Mao J."/>
            <person name="Guo H."/>
            <person name="Dou H."/>
            <person name="Li T."/>
            <person name="Mu C."/>
            <person name="Jiang W."/>
            <person name="Fu Q."/>
            <person name="Fu X."/>
            <person name="Miao Y."/>
            <person name="Liu J."/>
            <person name="Yu Q."/>
            <person name="Li R."/>
            <person name="Liao H."/>
            <person name="Li X."/>
            <person name="Kong Y."/>
            <person name="Jiang Z."/>
            <person name="Chourrout D."/>
            <person name="Li R."/>
            <person name="Bao Z."/>
        </authorList>
    </citation>
    <scope>NUCLEOTIDE SEQUENCE [LARGE SCALE GENOMIC DNA]</scope>
    <source>
        <strain evidence="7 8">PY_sf001</strain>
    </source>
</reference>
<name>A0A210QUV8_MIZYE</name>
<feature type="chain" id="PRO_5012510211" evidence="5">
    <location>
        <begin position="22"/>
        <end position="394"/>
    </location>
</feature>
<dbReference type="GO" id="GO:0016020">
    <property type="term" value="C:membrane"/>
    <property type="evidence" value="ECO:0007669"/>
    <property type="project" value="TreeGrafter"/>
</dbReference>
<keyword evidence="4" id="KW-0812">Transmembrane</keyword>
<evidence type="ECO:0000256" key="5">
    <source>
        <dbReference type="SAM" id="SignalP"/>
    </source>
</evidence>
<dbReference type="OrthoDB" id="8861968at2759"/>
<evidence type="ECO:0000313" key="7">
    <source>
        <dbReference type="EMBL" id="OWF52507.1"/>
    </source>
</evidence>
<evidence type="ECO:0000313" key="8">
    <source>
        <dbReference type="Proteomes" id="UP000242188"/>
    </source>
</evidence>
<keyword evidence="4" id="KW-0472">Membrane</keyword>
<evidence type="ECO:0000256" key="1">
    <source>
        <dbReference type="ARBA" id="ARBA00022614"/>
    </source>
</evidence>
<dbReference type="EMBL" id="NEDP02001786">
    <property type="protein sequence ID" value="OWF52507.1"/>
    <property type="molecule type" value="Genomic_DNA"/>
</dbReference>
<comment type="caution">
    <text evidence="7">The sequence shown here is derived from an EMBL/GenBank/DDBJ whole genome shotgun (WGS) entry which is preliminary data.</text>
</comment>
<dbReference type="Gene3D" id="3.80.10.10">
    <property type="entry name" value="Ribonuclease Inhibitor"/>
    <property type="match status" value="1"/>
</dbReference>
<dbReference type="InterPro" id="IPR032675">
    <property type="entry name" value="LRR_dom_sf"/>
</dbReference>
<keyword evidence="2 5" id="KW-0732">Signal</keyword>
<accession>A0A210QUV8</accession>
<dbReference type="InterPro" id="IPR052286">
    <property type="entry name" value="Wnt_signaling_inhibitor"/>
</dbReference>
<dbReference type="InterPro" id="IPR000483">
    <property type="entry name" value="Cys-rich_flank_reg_C"/>
</dbReference>
<dbReference type="SUPFAM" id="SSF52058">
    <property type="entry name" value="L domain-like"/>
    <property type="match status" value="1"/>
</dbReference>
<dbReference type="InterPro" id="IPR001611">
    <property type="entry name" value="Leu-rich_rpt"/>
</dbReference>
<gene>
    <name evidence="7" type="ORF">KP79_PYT06836</name>
</gene>
<keyword evidence="1" id="KW-0433">Leucine-rich repeat</keyword>
<evidence type="ECO:0000256" key="2">
    <source>
        <dbReference type="ARBA" id="ARBA00022729"/>
    </source>
</evidence>
<protein>
    <submittedName>
        <fullName evidence="7">Trophoblast glycoprotein</fullName>
    </submittedName>
</protein>
<keyword evidence="8" id="KW-1185">Reference proteome</keyword>
<dbReference type="PANTHER" id="PTHR24364">
    <property type="entry name" value="LP06937P"/>
    <property type="match status" value="1"/>
</dbReference>
<evidence type="ECO:0000256" key="3">
    <source>
        <dbReference type="ARBA" id="ARBA00022737"/>
    </source>
</evidence>
<dbReference type="Pfam" id="PF13855">
    <property type="entry name" value="LRR_8"/>
    <property type="match status" value="1"/>
</dbReference>
<dbReference type="AlphaFoldDB" id="A0A210QUV8"/>
<keyword evidence="3" id="KW-0677">Repeat</keyword>
<evidence type="ECO:0000256" key="4">
    <source>
        <dbReference type="SAM" id="Phobius"/>
    </source>
</evidence>
<evidence type="ECO:0000259" key="6">
    <source>
        <dbReference type="SMART" id="SM00082"/>
    </source>
</evidence>
<feature type="domain" description="LRRCT" evidence="6">
    <location>
        <begin position="276"/>
        <end position="327"/>
    </location>
</feature>
<dbReference type="Proteomes" id="UP000242188">
    <property type="component" value="Unassembled WGS sequence"/>
</dbReference>
<proteinExistence type="predicted"/>
<sequence length="394" mass="44070">MNSALRHICLILVICVSRGSTIKVACPEYVECECNETTIRCHSSEPRDTTKLNQNFFDELKDFIQPTTTHLTVSGGNITELMKNSFGSCSGDSSKSHPSLTDVVLRNNNIQKIHGQAFHCVPNVLRLDLSLNNWTVSNVNHAAIFSGIPSLEKLVLTDSMKDNYSGKRHLRRLSAVFNNSHLSALKDIYLGKNDLWTFTSDASSTLCRVTKNLRILDLHSNNLAKVVFDPCFGNLTNIQLINLRDNSFIGVTLNTVRMFDQLYKNNPIFTVDFRGNQWDCDCNLVDFVKWVKTTKVNIRGKQNMTCHDGQNMGKYLWDIPASELVCVARAPAQTANAGVVVVSILLVIICCVVVVVIILKRNSIKEAYTGFKKSYFAKDVQFSYASVNNSNVDV</sequence>
<feature type="transmembrane region" description="Helical" evidence="4">
    <location>
        <begin position="337"/>
        <end position="359"/>
    </location>
</feature>
<dbReference type="STRING" id="6573.A0A210QUV8"/>
<feature type="signal peptide" evidence="5">
    <location>
        <begin position="1"/>
        <end position="21"/>
    </location>
</feature>
<organism evidence="7 8">
    <name type="scientific">Mizuhopecten yessoensis</name>
    <name type="common">Japanese scallop</name>
    <name type="synonym">Patinopecten yessoensis</name>
    <dbReference type="NCBI Taxonomy" id="6573"/>
    <lineage>
        <taxon>Eukaryota</taxon>
        <taxon>Metazoa</taxon>
        <taxon>Spiralia</taxon>
        <taxon>Lophotrochozoa</taxon>
        <taxon>Mollusca</taxon>
        <taxon>Bivalvia</taxon>
        <taxon>Autobranchia</taxon>
        <taxon>Pteriomorphia</taxon>
        <taxon>Pectinida</taxon>
        <taxon>Pectinoidea</taxon>
        <taxon>Pectinidae</taxon>
        <taxon>Mizuhopecten</taxon>
    </lineage>
</organism>